<comment type="catalytic activity">
    <reaction evidence="8 9">
        <text>hydroxymethylbilane = uroporphyrinogen III + H2O</text>
        <dbReference type="Rhea" id="RHEA:18965"/>
        <dbReference type="ChEBI" id="CHEBI:15377"/>
        <dbReference type="ChEBI" id="CHEBI:57308"/>
        <dbReference type="ChEBI" id="CHEBI:57845"/>
        <dbReference type="EC" id="4.2.1.75"/>
    </reaction>
</comment>
<dbReference type="InterPro" id="IPR003754">
    <property type="entry name" value="4pyrrol_synth_uPrphyn_synth"/>
</dbReference>
<dbReference type="Proteomes" id="UP000015500">
    <property type="component" value="Chromosome"/>
</dbReference>
<proteinExistence type="inferred from homology"/>
<dbReference type="STRING" id="1921421.M493_13700"/>
<evidence type="ECO:0000256" key="7">
    <source>
        <dbReference type="ARBA" id="ARBA00040167"/>
    </source>
</evidence>
<accession>S6A3C3</accession>
<dbReference type="PANTHER" id="PTHR38042">
    <property type="entry name" value="UROPORPHYRINOGEN-III SYNTHASE, CHLOROPLASTIC"/>
    <property type="match status" value="1"/>
</dbReference>
<dbReference type="Gene3D" id="3.40.50.10090">
    <property type="match status" value="2"/>
</dbReference>
<dbReference type="AlphaFoldDB" id="S6A3C3"/>
<dbReference type="PANTHER" id="PTHR38042:SF1">
    <property type="entry name" value="UROPORPHYRINOGEN-III SYNTHASE, CHLOROPLASTIC"/>
    <property type="match status" value="1"/>
</dbReference>
<evidence type="ECO:0000256" key="9">
    <source>
        <dbReference type="RuleBase" id="RU366031"/>
    </source>
</evidence>
<dbReference type="SUPFAM" id="SSF69618">
    <property type="entry name" value="HemD-like"/>
    <property type="match status" value="1"/>
</dbReference>
<evidence type="ECO:0000256" key="3">
    <source>
        <dbReference type="ARBA" id="ARBA00013109"/>
    </source>
</evidence>
<organism evidence="11 12">
    <name type="scientific">Geobacillus genomosp. 3</name>
    <dbReference type="NCBI Taxonomy" id="1921421"/>
    <lineage>
        <taxon>Bacteria</taxon>
        <taxon>Bacillati</taxon>
        <taxon>Bacillota</taxon>
        <taxon>Bacilli</taxon>
        <taxon>Bacillales</taxon>
        <taxon>Anoxybacillaceae</taxon>
        <taxon>Geobacillus</taxon>
    </lineage>
</organism>
<evidence type="ECO:0000259" key="10">
    <source>
        <dbReference type="Pfam" id="PF02602"/>
    </source>
</evidence>
<dbReference type="UniPathway" id="UPA00251">
    <property type="reaction ID" value="UER00320"/>
</dbReference>
<comment type="similarity">
    <text evidence="2 9">Belongs to the uroporphyrinogen-III synthase family.</text>
</comment>
<evidence type="ECO:0000256" key="1">
    <source>
        <dbReference type="ARBA" id="ARBA00004772"/>
    </source>
</evidence>
<comment type="pathway">
    <text evidence="1 9">Porphyrin-containing compound metabolism; protoporphyrin-IX biosynthesis; coproporphyrinogen-III from 5-aminolevulinate: step 3/4.</text>
</comment>
<evidence type="ECO:0000256" key="6">
    <source>
        <dbReference type="ARBA" id="ARBA00037589"/>
    </source>
</evidence>
<dbReference type="GO" id="GO:0006780">
    <property type="term" value="P:uroporphyrinogen III biosynthetic process"/>
    <property type="evidence" value="ECO:0007669"/>
    <property type="project" value="UniProtKB-UniRule"/>
</dbReference>
<dbReference type="HOGENOM" id="CLU_011276_9_5_9"/>
<dbReference type="OrthoDB" id="9815856at2"/>
<dbReference type="EMBL" id="CP006254">
    <property type="protein sequence ID" value="AGT32981.1"/>
    <property type="molecule type" value="Genomic_DNA"/>
</dbReference>
<dbReference type="GO" id="GO:0006782">
    <property type="term" value="P:protoporphyrinogen IX biosynthetic process"/>
    <property type="evidence" value="ECO:0007669"/>
    <property type="project" value="UniProtKB-UniRule"/>
</dbReference>
<evidence type="ECO:0000256" key="2">
    <source>
        <dbReference type="ARBA" id="ARBA00008133"/>
    </source>
</evidence>
<gene>
    <name evidence="11" type="ORF">M493_13700</name>
</gene>
<dbReference type="PATRIC" id="fig|1345697.3.peg.2674"/>
<dbReference type="InterPro" id="IPR039793">
    <property type="entry name" value="UROS/Hem4"/>
</dbReference>
<dbReference type="GO" id="GO:0004852">
    <property type="term" value="F:uroporphyrinogen-III synthase activity"/>
    <property type="evidence" value="ECO:0007669"/>
    <property type="project" value="UniProtKB-UniRule"/>
</dbReference>
<evidence type="ECO:0000313" key="11">
    <source>
        <dbReference type="EMBL" id="AGT32981.1"/>
    </source>
</evidence>
<name>S6A3C3_GEOG3</name>
<sequence>MAERRLAGKAVLVTRGKEQATSFSAKLRAAGAMPVEIPLISIRPAAAPEDIAAAVERLHDYRWLVLTSANAVRFFCPYLPPSSLVPDIAVVGRQTAAALAEFGFSPALMPDDFTAERLAAVLAPRLRQGDRVLFVKGDLARPTLPEALRKAGALVDELTVYRTVPDASGRERLLALLCERKIDVITLMSPSTVHSLVHLLGGEMPALLEGVTIACIGPVTKKAAEREGITVHICPIDYTADGMIKAMEQYFSMEGRSYGVDI</sequence>
<keyword evidence="4 9" id="KW-0456">Lyase</keyword>
<dbReference type="EC" id="4.2.1.75" evidence="3 9"/>
<keyword evidence="5 9" id="KW-0627">Porphyrin biosynthesis</keyword>
<feature type="domain" description="Tetrapyrrole biosynthesis uroporphyrinogen III synthase" evidence="10">
    <location>
        <begin position="23"/>
        <end position="244"/>
    </location>
</feature>
<dbReference type="Pfam" id="PF02602">
    <property type="entry name" value="HEM4"/>
    <property type="match status" value="1"/>
</dbReference>
<evidence type="ECO:0000256" key="4">
    <source>
        <dbReference type="ARBA" id="ARBA00023239"/>
    </source>
</evidence>
<evidence type="ECO:0000256" key="8">
    <source>
        <dbReference type="ARBA" id="ARBA00048617"/>
    </source>
</evidence>
<comment type="function">
    <text evidence="6 9">Catalyzes cyclization of the linear tetrapyrrole, hydroxymethylbilane, to the macrocyclic uroporphyrinogen III.</text>
</comment>
<evidence type="ECO:0000313" key="12">
    <source>
        <dbReference type="Proteomes" id="UP000015500"/>
    </source>
</evidence>
<dbReference type="RefSeq" id="WP_020960771.1">
    <property type="nucleotide sequence ID" value="NC_022080.4"/>
</dbReference>
<protein>
    <recommendedName>
        <fullName evidence="7 9">Uroporphyrinogen-III synthase</fullName>
        <ecNumber evidence="3 9">4.2.1.75</ecNumber>
    </recommendedName>
</protein>
<dbReference type="KEGG" id="gjf:M493_13700"/>
<evidence type="ECO:0000256" key="5">
    <source>
        <dbReference type="ARBA" id="ARBA00023244"/>
    </source>
</evidence>
<reference evidence="11 12" key="1">
    <citation type="journal article" date="2014" name="Genome Announc.">
        <title>Complete Genome Sequence of the Thermophilic Polychlorinated Biphenyl Degrader Geobacillus sp. Strain JF8 (NBRC 109937).</title>
        <authorList>
            <person name="Shintani M."/>
            <person name="Ohtsubo Y."/>
            <person name="Fukuda K."/>
            <person name="Hosoyama A."/>
            <person name="Ohji S."/>
            <person name="Yamazoe A."/>
            <person name="Fujita N."/>
            <person name="Nagata Y."/>
            <person name="Tsuda M."/>
            <person name="Hatta T."/>
            <person name="Kimbara K."/>
        </authorList>
    </citation>
    <scope>NUCLEOTIDE SEQUENCE [LARGE SCALE GENOMIC DNA]</scope>
    <source>
        <strain evidence="11 12">JF8</strain>
    </source>
</reference>
<dbReference type="InterPro" id="IPR036108">
    <property type="entry name" value="4pyrrol_syn_uPrphyn_synt_sf"/>
</dbReference>
<keyword evidence="12" id="KW-1185">Reference proteome</keyword>
<dbReference type="CDD" id="cd06578">
    <property type="entry name" value="HemD"/>
    <property type="match status" value="1"/>
</dbReference>